<evidence type="ECO:0000313" key="1">
    <source>
        <dbReference type="EMBL" id="KAH3680852.1"/>
    </source>
</evidence>
<dbReference type="EMBL" id="JAEUBG010004654">
    <property type="protein sequence ID" value="KAH3680852.1"/>
    <property type="molecule type" value="Genomic_DNA"/>
</dbReference>
<organism evidence="1 2">
    <name type="scientific">Wickerhamomyces pijperi</name>
    <name type="common">Yeast</name>
    <name type="synonym">Pichia pijperi</name>
    <dbReference type="NCBI Taxonomy" id="599730"/>
    <lineage>
        <taxon>Eukaryota</taxon>
        <taxon>Fungi</taxon>
        <taxon>Dikarya</taxon>
        <taxon>Ascomycota</taxon>
        <taxon>Saccharomycotina</taxon>
        <taxon>Saccharomycetes</taxon>
        <taxon>Phaffomycetales</taxon>
        <taxon>Wickerhamomycetaceae</taxon>
        <taxon>Wickerhamomyces</taxon>
    </lineage>
</organism>
<gene>
    <name evidence="1" type="ORF">WICPIJ_008065</name>
</gene>
<reference evidence="1" key="1">
    <citation type="journal article" date="2021" name="Open Biol.">
        <title>Shared evolutionary footprints suggest mitochondrial oxidative damage underlies multiple complex I losses in fungi.</title>
        <authorList>
            <person name="Schikora-Tamarit M.A."/>
            <person name="Marcet-Houben M."/>
            <person name="Nosek J."/>
            <person name="Gabaldon T."/>
        </authorList>
    </citation>
    <scope>NUCLEOTIDE SEQUENCE</scope>
    <source>
        <strain evidence="1">CBS2887</strain>
    </source>
</reference>
<keyword evidence="2" id="KW-1185">Reference proteome</keyword>
<name>A0A9P8PYF4_WICPI</name>
<proteinExistence type="predicted"/>
<protein>
    <submittedName>
        <fullName evidence="1">Uncharacterized protein</fullName>
    </submittedName>
</protein>
<evidence type="ECO:0000313" key="2">
    <source>
        <dbReference type="Proteomes" id="UP000774326"/>
    </source>
</evidence>
<dbReference type="AlphaFoldDB" id="A0A9P8PYF4"/>
<comment type="caution">
    <text evidence="1">The sequence shown here is derived from an EMBL/GenBank/DDBJ whole genome shotgun (WGS) entry which is preliminary data.</text>
</comment>
<dbReference type="Proteomes" id="UP000774326">
    <property type="component" value="Unassembled WGS sequence"/>
</dbReference>
<accession>A0A9P8PYF4</accession>
<reference evidence="1" key="2">
    <citation type="submission" date="2021-01" db="EMBL/GenBank/DDBJ databases">
        <authorList>
            <person name="Schikora-Tamarit M.A."/>
        </authorList>
    </citation>
    <scope>NUCLEOTIDE SEQUENCE</scope>
    <source>
        <strain evidence="1">CBS2887</strain>
    </source>
</reference>
<sequence length="81" mass="9034">MVWVTVCGESQVGKENTEERNTGLVRDEPQMFSVFTEVSGGVHQVVELVHQVENALRNSVPSLLQTVDRRRVQGRDDGCHG</sequence>